<feature type="binding site" evidence="10">
    <location>
        <position position="439"/>
    </location>
    <ligand>
        <name>L-glutamate</name>
        <dbReference type="ChEBI" id="CHEBI:29985"/>
    </ligand>
</feature>
<comment type="caution">
    <text evidence="13">The sequence shown here is derived from an EMBL/GenBank/DDBJ whole genome shotgun (WGS) entry which is preliminary data.</text>
</comment>
<comment type="subunit">
    <text evidence="11">This enzyme consists of two polypeptide chains, which are synthesized in precursor form from a single polypeptide.</text>
</comment>
<evidence type="ECO:0000256" key="11">
    <source>
        <dbReference type="RuleBase" id="RU368036"/>
    </source>
</evidence>
<feature type="binding site" evidence="10">
    <location>
        <position position="107"/>
    </location>
    <ligand>
        <name>L-glutamate</name>
        <dbReference type="ChEBI" id="CHEBI:29985"/>
    </ligand>
</feature>
<dbReference type="PANTHER" id="PTHR43199">
    <property type="entry name" value="GLUTATHIONE HYDROLASE"/>
    <property type="match status" value="1"/>
</dbReference>
<dbReference type="EC" id="2.3.2.2" evidence="11"/>
<dbReference type="PROSITE" id="PS51257">
    <property type="entry name" value="PROKAR_LIPOPROTEIN"/>
    <property type="match status" value="1"/>
</dbReference>
<dbReference type="InterPro" id="IPR043137">
    <property type="entry name" value="GGT_ssub_C"/>
</dbReference>
<dbReference type="EMBL" id="MTJL01000002">
    <property type="protein sequence ID" value="OMI09897.1"/>
    <property type="molecule type" value="Genomic_DNA"/>
</dbReference>
<feature type="signal peptide" evidence="12">
    <location>
        <begin position="1"/>
        <end position="25"/>
    </location>
</feature>
<dbReference type="PROSITE" id="PS00462">
    <property type="entry name" value="G_GLU_TRANSPEPTIDASE"/>
    <property type="match status" value="1"/>
</dbReference>
<evidence type="ECO:0000256" key="4">
    <source>
        <dbReference type="ARBA" id="ARBA00022679"/>
    </source>
</evidence>
<name>A0A1R1RQ85_9BACI</name>
<dbReference type="EC" id="3.4.19.13" evidence="11"/>
<comment type="catalytic activity">
    <reaction evidence="2 11">
        <text>glutathione + H2O = L-cysteinylglycine + L-glutamate</text>
        <dbReference type="Rhea" id="RHEA:28807"/>
        <dbReference type="ChEBI" id="CHEBI:15377"/>
        <dbReference type="ChEBI" id="CHEBI:29985"/>
        <dbReference type="ChEBI" id="CHEBI:57925"/>
        <dbReference type="ChEBI" id="CHEBI:61694"/>
        <dbReference type="EC" id="3.4.19.13"/>
    </reaction>
</comment>
<evidence type="ECO:0000256" key="9">
    <source>
        <dbReference type="PIRSR" id="PIRSR600101-1"/>
    </source>
</evidence>
<accession>A0A1R1RQ85</accession>
<evidence type="ECO:0000256" key="8">
    <source>
        <dbReference type="ARBA" id="ARBA00047417"/>
    </source>
</evidence>
<dbReference type="InterPro" id="IPR043138">
    <property type="entry name" value="GGT_lsub"/>
</dbReference>
<comment type="catalytic activity">
    <reaction evidence="1 11">
        <text>an S-substituted glutathione + H2O = an S-substituted L-cysteinylglycine + L-glutamate</text>
        <dbReference type="Rhea" id="RHEA:59468"/>
        <dbReference type="ChEBI" id="CHEBI:15377"/>
        <dbReference type="ChEBI" id="CHEBI:29985"/>
        <dbReference type="ChEBI" id="CHEBI:90779"/>
        <dbReference type="ChEBI" id="CHEBI:143103"/>
        <dbReference type="EC" id="3.4.19.13"/>
    </reaction>
</comment>
<comment type="similarity">
    <text evidence="3 11">Belongs to the gamma-glutamyltransferase family.</text>
</comment>
<dbReference type="AlphaFoldDB" id="A0A1R1RQ85"/>
<evidence type="ECO:0000256" key="6">
    <source>
        <dbReference type="ARBA" id="ARBA00023145"/>
    </source>
</evidence>
<keyword evidence="5 11" id="KW-0378">Hydrolase</keyword>
<evidence type="ECO:0000256" key="5">
    <source>
        <dbReference type="ARBA" id="ARBA00022801"/>
    </source>
</evidence>
<dbReference type="GO" id="GO:0036374">
    <property type="term" value="F:glutathione hydrolase activity"/>
    <property type="evidence" value="ECO:0007669"/>
    <property type="project" value="UniProtKB-UniRule"/>
</dbReference>
<dbReference type="RefSeq" id="WP_076762301.1">
    <property type="nucleotide sequence ID" value="NZ_JARMMK010000001.1"/>
</dbReference>
<feature type="binding site" evidence="10">
    <location>
        <position position="480"/>
    </location>
    <ligand>
        <name>L-glutamate</name>
        <dbReference type="ChEBI" id="CHEBI:29985"/>
    </ligand>
</feature>
<keyword evidence="11" id="KW-0317">Glutathione biosynthesis</keyword>
<dbReference type="PRINTS" id="PR01210">
    <property type="entry name" value="GGTRANSPTASE"/>
</dbReference>
<dbReference type="GO" id="GO:0006750">
    <property type="term" value="P:glutathione biosynthetic process"/>
    <property type="evidence" value="ECO:0007669"/>
    <property type="project" value="UniProtKB-KW"/>
</dbReference>
<dbReference type="NCBIfam" id="TIGR00066">
    <property type="entry name" value="g_glut_trans"/>
    <property type="match status" value="1"/>
</dbReference>
<comment type="catalytic activity">
    <reaction evidence="8 11">
        <text>an N-terminal (5-L-glutamyl)-[peptide] + an alpha-amino acid = 5-L-glutamyl amino acid + an N-terminal L-alpha-aminoacyl-[peptide]</text>
        <dbReference type="Rhea" id="RHEA:23904"/>
        <dbReference type="Rhea" id="RHEA-COMP:9780"/>
        <dbReference type="Rhea" id="RHEA-COMP:9795"/>
        <dbReference type="ChEBI" id="CHEBI:77644"/>
        <dbReference type="ChEBI" id="CHEBI:78597"/>
        <dbReference type="ChEBI" id="CHEBI:78599"/>
        <dbReference type="ChEBI" id="CHEBI:78608"/>
        <dbReference type="EC" id="2.3.2.2"/>
    </reaction>
</comment>
<evidence type="ECO:0000256" key="2">
    <source>
        <dbReference type="ARBA" id="ARBA00001089"/>
    </source>
</evidence>
<feature type="binding site" evidence="10">
    <location>
        <begin position="458"/>
        <end position="459"/>
    </location>
    <ligand>
        <name>L-glutamate</name>
        <dbReference type="ChEBI" id="CHEBI:29985"/>
    </ligand>
</feature>
<dbReference type="InterPro" id="IPR051792">
    <property type="entry name" value="GGT_bact"/>
</dbReference>
<comment type="pathway">
    <text evidence="11">Sulfur metabolism; glutathione metabolism.</text>
</comment>
<dbReference type="Pfam" id="PF01019">
    <property type="entry name" value="G_glu_transpept"/>
    <property type="match status" value="1"/>
</dbReference>
<evidence type="ECO:0000256" key="7">
    <source>
        <dbReference type="ARBA" id="ARBA00023315"/>
    </source>
</evidence>
<dbReference type="OrthoDB" id="9781342at2"/>
<dbReference type="GO" id="GO:0006751">
    <property type="term" value="P:glutathione catabolic process"/>
    <property type="evidence" value="ECO:0007669"/>
    <property type="project" value="UniProtKB-UniRule"/>
</dbReference>
<dbReference type="UniPathway" id="UPA00204"/>
<dbReference type="InterPro" id="IPR055262">
    <property type="entry name" value="GGT_CS"/>
</dbReference>
<dbReference type="PANTHER" id="PTHR43199:SF1">
    <property type="entry name" value="GLUTATHIONE HYDROLASE PROENZYME"/>
    <property type="match status" value="1"/>
</dbReference>
<protein>
    <recommendedName>
        <fullName evidence="11">Glutathione hydrolase proenzyme</fullName>
        <ecNumber evidence="11">2.3.2.2</ecNumber>
        <ecNumber evidence="11">3.4.19.13</ecNumber>
    </recommendedName>
    <component>
        <recommendedName>
            <fullName evidence="11">Glutathione hydrolase large chain</fullName>
        </recommendedName>
    </component>
    <component>
        <recommendedName>
            <fullName evidence="11">Glutathione hydrolase small chain</fullName>
        </recommendedName>
    </component>
</protein>
<dbReference type="SUPFAM" id="SSF56235">
    <property type="entry name" value="N-terminal nucleophile aminohydrolases (Ntn hydrolases)"/>
    <property type="match status" value="1"/>
</dbReference>
<dbReference type="GO" id="GO:0103068">
    <property type="term" value="F:leukotriene C4 gamma-glutamyl transferase activity"/>
    <property type="evidence" value="ECO:0007669"/>
    <property type="project" value="UniProtKB-EC"/>
</dbReference>
<keyword evidence="4 11" id="KW-0808">Transferase</keyword>
<dbReference type="InterPro" id="IPR000101">
    <property type="entry name" value="GGT_peptidase"/>
</dbReference>
<dbReference type="Proteomes" id="UP000187367">
    <property type="component" value="Unassembled WGS sequence"/>
</dbReference>
<accession>A0A1R1QYZ2</accession>
<keyword evidence="14" id="KW-1185">Reference proteome</keyword>
<evidence type="ECO:0000256" key="10">
    <source>
        <dbReference type="PIRSR" id="PIRSR600101-2"/>
    </source>
</evidence>
<dbReference type="Gene3D" id="1.10.246.130">
    <property type="match status" value="1"/>
</dbReference>
<proteinExistence type="inferred from homology"/>
<gene>
    <name evidence="13" type="ORF">BW143_01265</name>
</gene>
<keyword evidence="7 11" id="KW-0012">Acyltransferase</keyword>
<keyword evidence="12" id="KW-0732">Signal</keyword>
<dbReference type="Gene3D" id="3.60.20.40">
    <property type="match status" value="1"/>
</dbReference>
<feature type="chain" id="PRO_5043149248" description="Glutathione hydrolase proenzyme" evidence="12">
    <location>
        <begin position="26"/>
        <end position="583"/>
    </location>
</feature>
<evidence type="ECO:0000313" key="13">
    <source>
        <dbReference type="EMBL" id="OMI09897.1"/>
    </source>
</evidence>
<keyword evidence="6 11" id="KW-0865">Zymogen</keyword>
<evidence type="ECO:0000256" key="3">
    <source>
        <dbReference type="ARBA" id="ARBA00009381"/>
    </source>
</evidence>
<reference evidence="13 14" key="1">
    <citation type="submission" date="2017-01" db="EMBL/GenBank/DDBJ databases">
        <title>Bacillus phylogenomics.</title>
        <authorList>
            <person name="Dunlap C."/>
        </authorList>
    </citation>
    <scope>NUCLEOTIDE SEQUENCE [LARGE SCALE GENOMIC DNA]</scope>
    <source>
        <strain evidence="13 14">NRRL B-41282</strain>
    </source>
</reference>
<comment type="PTM">
    <text evidence="11">Cleaved by autocatalysis into a large and a small subunit.</text>
</comment>
<organism evidence="13 14">
    <name type="scientific">Bacillus swezeyi</name>
    <dbReference type="NCBI Taxonomy" id="1925020"/>
    <lineage>
        <taxon>Bacteria</taxon>
        <taxon>Bacillati</taxon>
        <taxon>Bacillota</taxon>
        <taxon>Bacilli</taxon>
        <taxon>Bacillales</taxon>
        <taxon>Bacillaceae</taxon>
        <taxon>Bacillus</taxon>
    </lineage>
</organism>
<dbReference type="InterPro" id="IPR029055">
    <property type="entry name" value="Ntn_hydrolases_N"/>
</dbReference>
<evidence type="ECO:0000313" key="14">
    <source>
        <dbReference type="Proteomes" id="UP000187367"/>
    </source>
</evidence>
<evidence type="ECO:0000256" key="12">
    <source>
        <dbReference type="SAM" id="SignalP"/>
    </source>
</evidence>
<evidence type="ECO:0000256" key="1">
    <source>
        <dbReference type="ARBA" id="ARBA00001049"/>
    </source>
</evidence>
<sequence>MKRLTSLFFVFCLTVGCFFSPVSKAEGVESSGEKVAVGKDGMVATAHPLASKIGAEVLRKGGNAIDASIAIQFALNVTEPMMSGIGGGGFMMVYDGETKETSIINSRERAPQGATPDMFLDGDGDVIPFSKRSTHGNAVGVPGTLKGLEAAHKKWGTKRMQDLITPSIKLAEDGFPIDSVLADAIEDHQDKLSKTAAKDIFLPDGEPLKEGDELVQKDLAKTFKLIRKEGSKAFYDGEIGSAIADTVQDFGGSMTADDLSRYGVTTDKPIWGEYHGYDIASMPPPSSGGVFMLQMLKLIDDFHLSQYDPKSFEKYHLLAETMHLSYADRAAYAGDPEFVDVPLKGLLDPEYIKERQKLISLDEVNRDVKEGDPWKYEEGEPNYQIVPQADDNETGETTHFTVADQWGNVVSYTTTIEQLFGTGILVPEYGLFLNNELTDFDAVPGGANEVQPNKRPLSSMTPTIVFKDDKPVLTVGSPGGKTIIASVFQTILNYFEYDMSLQDAIEEPRIYTNSLSSYRYESGMPKDVRLKLNEFGHKFGSNPVDIGNVQSIFIDRENKSFMGVADSSRSGTAVGVNIKHSAK</sequence>
<feature type="active site" description="Nucleophile" evidence="9">
    <location>
        <position position="397"/>
    </location>
</feature>